<dbReference type="EMBL" id="MAYG01000001">
    <property type="protein sequence ID" value="OCA73798.1"/>
    <property type="molecule type" value="Genomic_DNA"/>
</dbReference>
<accession>A0A1B8ZQC9</accession>
<sequence length="88" mass="10065">MLLAKRSKESGLKFKIIQAGKNHLYIEMHSSEKDNGKESRKALLKRTGENEFYSFETNAKFQFLLNKKGEVTGIKLTQGKNSINCKKL</sequence>
<name>A0A1B8ZQC9_9FLAO</name>
<dbReference type="STRING" id="651561.BBI00_05325"/>
<gene>
    <name evidence="1" type="ORF">BBI00_05325</name>
</gene>
<dbReference type="Proteomes" id="UP000093432">
    <property type="component" value="Unassembled WGS sequence"/>
</dbReference>
<dbReference type="AlphaFoldDB" id="A0A1B8ZQC9"/>
<protein>
    <submittedName>
        <fullName evidence="1">Uncharacterized protein</fullName>
    </submittedName>
</protein>
<reference evidence="2" key="1">
    <citation type="submission" date="2016-07" db="EMBL/GenBank/DDBJ databases">
        <authorList>
            <person name="Florea S."/>
            <person name="Webb J.S."/>
            <person name="Jaromczyk J."/>
            <person name="Schardl C.L."/>
        </authorList>
    </citation>
    <scope>NUCLEOTIDE SEQUENCE [LARGE SCALE GENOMIC DNA]</scope>
    <source>
        <strain evidence="2">CC-VM-7</strain>
    </source>
</reference>
<organism evidence="1 2">
    <name type="scientific">Chryseobacterium arthrosphaerae</name>
    <dbReference type="NCBI Taxonomy" id="651561"/>
    <lineage>
        <taxon>Bacteria</taxon>
        <taxon>Pseudomonadati</taxon>
        <taxon>Bacteroidota</taxon>
        <taxon>Flavobacteriia</taxon>
        <taxon>Flavobacteriales</taxon>
        <taxon>Weeksellaceae</taxon>
        <taxon>Chryseobacterium group</taxon>
        <taxon>Chryseobacterium</taxon>
    </lineage>
</organism>
<proteinExistence type="predicted"/>
<comment type="caution">
    <text evidence="1">The sequence shown here is derived from an EMBL/GenBank/DDBJ whole genome shotgun (WGS) entry which is preliminary data.</text>
</comment>
<evidence type="ECO:0000313" key="1">
    <source>
        <dbReference type="EMBL" id="OCA73798.1"/>
    </source>
</evidence>
<evidence type="ECO:0000313" key="2">
    <source>
        <dbReference type="Proteomes" id="UP000093432"/>
    </source>
</evidence>